<dbReference type="GO" id="GO:0006508">
    <property type="term" value="P:proteolysis"/>
    <property type="evidence" value="ECO:0007669"/>
    <property type="project" value="UniProtKB-KW"/>
</dbReference>
<dbReference type="AlphaFoldDB" id="A0A9X3UW89"/>
<protein>
    <submittedName>
        <fullName evidence="1">Clp protease ClpP</fullName>
    </submittedName>
</protein>
<feature type="non-terminal residue" evidence="1">
    <location>
        <position position="1"/>
    </location>
</feature>
<accession>A0A9X3UW89</accession>
<comment type="caution">
    <text evidence="1">The sequence shown here is derived from an EMBL/GenBank/DDBJ whole genome shotgun (WGS) entry which is preliminary data.</text>
</comment>
<evidence type="ECO:0000313" key="2">
    <source>
        <dbReference type="Proteomes" id="UP001145481"/>
    </source>
</evidence>
<gene>
    <name evidence="1" type="ORF">NM948_12730</name>
</gene>
<evidence type="ECO:0000313" key="1">
    <source>
        <dbReference type="EMBL" id="MDA5624386.1"/>
    </source>
</evidence>
<keyword evidence="1" id="KW-0645">Protease</keyword>
<proteinExistence type="predicted"/>
<name>A0A9X3UW89_PASMD</name>
<dbReference type="Proteomes" id="UP001145481">
    <property type="component" value="Unassembled WGS sequence"/>
</dbReference>
<organism evidence="1 2">
    <name type="scientific">Pasteurella multocida</name>
    <dbReference type="NCBI Taxonomy" id="747"/>
    <lineage>
        <taxon>Bacteria</taxon>
        <taxon>Pseudomonadati</taxon>
        <taxon>Pseudomonadota</taxon>
        <taxon>Gammaproteobacteria</taxon>
        <taxon>Pasteurellales</taxon>
        <taxon>Pasteurellaceae</taxon>
        <taxon>Pasteurella</taxon>
    </lineage>
</organism>
<dbReference type="Pfam" id="PF25209">
    <property type="entry name" value="Phage_capsid_4"/>
    <property type="match status" value="1"/>
</dbReference>
<keyword evidence="1" id="KW-0378">Hydrolase</keyword>
<dbReference type="EMBL" id="JANJHC010000087">
    <property type="protein sequence ID" value="MDA5624386.1"/>
    <property type="molecule type" value="Genomic_DNA"/>
</dbReference>
<sequence>SSDFGSILLDVAHKSVLDGWSVATDNFDKFTTKGSVSDFRKHNRVGLTEFGQLPVVGEGEEYTYGTIGDKQVAVAIATYGKLFSITRQAIINDDMSMLTRIPFLMGKSARATVAKLVYNLITSNGKWQDGKVLFSADRKNLLTGSGTKMDV</sequence>
<reference evidence="1" key="1">
    <citation type="submission" date="2022-07" db="EMBL/GenBank/DDBJ databases">
        <title>Genome-based characterization of novel serogroup A variants of Pasteurella multocida.</title>
        <authorList>
            <person name="Prajapati A."/>
            <person name="Yogisharadhya R."/>
            <person name="Mohanty N."/>
            <person name="Chanda M."/>
            <person name="Mendem S.K."/>
            <person name="Siddaramappa S."/>
            <person name="Shivachandra S.B."/>
        </authorList>
    </citation>
    <scope>NUCLEOTIDE SEQUENCE</scope>
    <source>
        <strain evidence="1">NIVEDIPm19</strain>
    </source>
</reference>
<feature type="non-terminal residue" evidence="1">
    <location>
        <position position="151"/>
    </location>
</feature>
<dbReference type="GO" id="GO:0008233">
    <property type="term" value="F:peptidase activity"/>
    <property type="evidence" value="ECO:0007669"/>
    <property type="project" value="UniProtKB-KW"/>
</dbReference>